<feature type="compositionally biased region" description="Polar residues" evidence="1">
    <location>
        <begin position="108"/>
        <end position="117"/>
    </location>
</feature>
<evidence type="ECO:0008006" key="4">
    <source>
        <dbReference type="Google" id="ProtNLM"/>
    </source>
</evidence>
<reference evidence="2" key="2">
    <citation type="submission" date="2021-09" db="EMBL/GenBank/DDBJ databases">
        <authorList>
            <person name="Jia N."/>
            <person name="Wang J."/>
            <person name="Shi W."/>
            <person name="Du L."/>
            <person name="Sun Y."/>
            <person name="Zhan W."/>
            <person name="Jiang J."/>
            <person name="Wang Q."/>
            <person name="Zhang B."/>
            <person name="Ji P."/>
            <person name="Sakyi L.B."/>
            <person name="Cui X."/>
            <person name="Yuan T."/>
            <person name="Jiang B."/>
            <person name="Yang W."/>
            <person name="Lam T.T.-Y."/>
            <person name="Chang Q."/>
            <person name="Ding S."/>
            <person name="Wang X."/>
            <person name="Zhu J."/>
            <person name="Ruan X."/>
            <person name="Zhao L."/>
            <person name="Wei J."/>
            <person name="Que T."/>
            <person name="Du C."/>
            <person name="Cheng J."/>
            <person name="Dai P."/>
            <person name="Han X."/>
            <person name="Huang E."/>
            <person name="Gao Y."/>
            <person name="Liu J."/>
            <person name="Shao H."/>
            <person name="Ye R."/>
            <person name="Li L."/>
            <person name="Wei W."/>
            <person name="Wang X."/>
            <person name="Wang C."/>
            <person name="Huo Q."/>
            <person name="Li W."/>
            <person name="Guo W."/>
            <person name="Chen H."/>
            <person name="Chen S."/>
            <person name="Zhou L."/>
            <person name="Zhou L."/>
            <person name="Ni X."/>
            <person name="Tian J."/>
            <person name="Zhou Y."/>
            <person name="Sheng Y."/>
            <person name="Liu T."/>
            <person name="Pan Y."/>
            <person name="Xia L."/>
            <person name="Li J."/>
            <person name="Zhao F."/>
            <person name="Cao W."/>
        </authorList>
    </citation>
    <scope>NUCLEOTIDE SEQUENCE</scope>
    <source>
        <strain evidence="2">Rmic-2018</strain>
        <tissue evidence="2">Larvae</tissue>
    </source>
</reference>
<name>A0A9J6DTK7_RHIMP</name>
<proteinExistence type="predicted"/>
<protein>
    <recommendedName>
        <fullName evidence="4">Tick transposon</fullName>
    </recommendedName>
</protein>
<evidence type="ECO:0000256" key="1">
    <source>
        <dbReference type="SAM" id="MobiDB-lite"/>
    </source>
</evidence>
<dbReference type="VEuPathDB" id="VectorBase:LOC119168343"/>
<feature type="compositionally biased region" description="Polar residues" evidence="1">
    <location>
        <begin position="52"/>
        <end position="69"/>
    </location>
</feature>
<evidence type="ECO:0000313" key="3">
    <source>
        <dbReference type="Proteomes" id="UP000821866"/>
    </source>
</evidence>
<feature type="compositionally biased region" description="Basic residues" evidence="1">
    <location>
        <begin position="84"/>
        <end position="102"/>
    </location>
</feature>
<dbReference type="AlphaFoldDB" id="A0A9J6DTK7"/>
<sequence>MHPKCKLCGDAHPTADQTCRAKFKTPYFVKQRRWAARKNEEELQREADSPDQDTWGSSNAQPARQPTSRSRSKSRLGAWGLRHLGSRSRSRPRTRSGRRSTSRGKTPEATTKQQGEQKTPDKVTTDLLSEEILTLHTQVGIWALVEERKKNLVGLIEKAELIILNEPALHTRIGVGPQRDTTLDLTLCKNAGRITWENTFEDLRCDHRILSIALGNPPTRNCKRTIRRVDWDKFRKSRNEKEQGPIENKEERSRELL</sequence>
<gene>
    <name evidence="2" type="ORF">HPB51_004735</name>
</gene>
<evidence type="ECO:0000313" key="2">
    <source>
        <dbReference type="EMBL" id="KAH8025194.1"/>
    </source>
</evidence>
<organism evidence="2 3">
    <name type="scientific">Rhipicephalus microplus</name>
    <name type="common">Cattle tick</name>
    <name type="synonym">Boophilus microplus</name>
    <dbReference type="NCBI Taxonomy" id="6941"/>
    <lineage>
        <taxon>Eukaryota</taxon>
        <taxon>Metazoa</taxon>
        <taxon>Ecdysozoa</taxon>
        <taxon>Arthropoda</taxon>
        <taxon>Chelicerata</taxon>
        <taxon>Arachnida</taxon>
        <taxon>Acari</taxon>
        <taxon>Parasitiformes</taxon>
        <taxon>Ixodida</taxon>
        <taxon>Ixodoidea</taxon>
        <taxon>Ixodidae</taxon>
        <taxon>Rhipicephalinae</taxon>
        <taxon>Rhipicephalus</taxon>
        <taxon>Boophilus</taxon>
    </lineage>
</organism>
<feature type="region of interest" description="Disordered" evidence="1">
    <location>
        <begin position="36"/>
        <end position="123"/>
    </location>
</feature>
<feature type="region of interest" description="Disordered" evidence="1">
    <location>
        <begin position="238"/>
        <end position="257"/>
    </location>
</feature>
<accession>A0A9J6DTK7</accession>
<keyword evidence="3" id="KW-1185">Reference proteome</keyword>
<dbReference type="SUPFAM" id="SSF56219">
    <property type="entry name" value="DNase I-like"/>
    <property type="match status" value="1"/>
</dbReference>
<dbReference type="Proteomes" id="UP000821866">
    <property type="component" value="Unassembled WGS sequence"/>
</dbReference>
<comment type="caution">
    <text evidence="2">The sequence shown here is derived from an EMBL/GenBank/DDBJ whole genome shotgun (WGS) entry which is preliminary data.</text>
</comment>
<feature type="compositionally biased region" description="Basic and acidic residues" evidence="1">
    <location>
        <begin position="37"/>
        <end position="48"/>
    </location>
</feature>
<dbReference type="EMBL" id="JABSTU010000007">
    <property type="protein sequence ID" value="KAH8025194.1"/>
    <property type="molecule type" value="Genomic_DNA"/>
</dbReference>
<reference evidence="2" key="1">
    <citation type="journal article" date="2020" name="Cell">
        <title>Large-Scale Comparative Analyses of Tick Genomes Elucidate Their Genetic Diversity and Vector Capacities.</title>
        <authorList>
            <consortium name="Tick Genome and Microbiome Consortium (TIGMIC)"/>
            <person name="Jia N."/>
            <person name="Wang J."/>
            <person name="Shi W."/>
            <person name="Du L."/>
            <person name="Sun Y."/>
            <person name="Zhan W."/>
            <person name="Jiang J.F."/>
            <person name="Wang Q."/>
            <person name="Zhang B."/>
            <person name="Ji P."/>
            <person name="Bell-Sakyi L."/>
            <person name="Cui X.M."/>
            <person name="Yuan T.T."/>
            <person name="Jiang B.G."/>
            <person name="Yang W.F."/>
            <person name="Lam T.T."/>
            <person name="Chang Q.C."/>
            <person name="Ding S.J."/>
            <person name="Wang X.J."/>
            <person name="Zhu J.G."/>
            <person name="Ruan X.D."/>
            <person name="Zhao L."/>
            <person name="Wei J.T."/>
            <person name="Ye R.Z."/>
            <person name="Que T.C."/>
            <person name="Du C.H."/>
            <person name="Zhou Y.H."/>
            <person name="Cheng J.X."/>
            <person name="Dai P.F."/>
            <person name="Guo W.B."/>
            <person name="Han X.H."/>
            <person name="Huang E.J."/>
            <person name="Li L.F."/>
            <person name="Wei W."/>
            <person name="Gao Y.C."/>
            <person name="Liu J.Z."/>
            <person name="Shao H.Z."/>
            <person name="Wang X."/>
            <person name="Wang C.C."/>
            <person name="Yang T.C."/>
            <person name="Huo Q.B."/>
            <person name="Li W."/>
            <person name="Chen H.Y."/>
            <person name="Chen S.E."/>
            <person name="Zhou L.G."/>
            <person name="Ni X.B."/>
            <person name="Tian J.H."/>
            <person name="Sheng Y."/>
            <person name="Liu T."/>
            <person name="Pan Y.S."/>
            <person name="Xia L.Y."/>
            <person name="Li J."/>
            <person name="Zhao F."/>
            <person name="Cao W.C."/>
        </authorList>
    </citation>
    <scope>NUCLEOTIDE SEQUENCE</scope>
    <source>
        <strain evidence="2">Rmic-2018</strain>
    </source>
</reference>
<dbReference type="InterPro" id="IPR036691">
    <property type="entry name" value="Endo/exonu/phosph_ase_sf"/>
</dbReference>